<gene>
    <name evidence="4" type="ORF">PFICI_12561</name>
</gene>
<evidence type="ECO:0000313" key="4">
    <source>
        <dbReference type="EMBL" id="ETS75617.1"/>
    </source>
</evidence>
<dbReference type="SUPFAM" id="SSF57701">
    <property type="entry name" value="Zn2/Cys6 DNA-binding domain"/>
    <property type="match status" value="1"/>
</dbReference>
<dbReference type="RefSeq" id="XP_007839333.1">
    <property type="nucleotide sequence ID" value="XM_007841142.1"/>
</dbReference>
<reference evidence="5" key="1">
    <citation type="journal article" date="2015" name="BMC Genomics">
        <title>Genomic and transcriptomic analysis of the endophytic fungus Pestalotiopsis fici reveals its lifestyle and high potential for synthesis of natural products.</title>
        <authorList>
            <person name="Wang X."/>
            <person name="Zhang X."/>
            <person name="Liu L."/>
            <person name="Xiang M."/>
            <person name="Wang W."/>
            <person name="Sun X."/>
            <person name="Che Y."/>
            <person name="Guo L."/>
            <person name="Liu G."/>
            <person name="Guo L."/>
            <person name="Wang C."/>
            <person name="Yin W.B."/>
            <person name="Stadler M."/>
            <person name="Zhang X."/>
            <person name="Liu X."/>
        </authorList>
    </citation>
    <scope>NUCLEOTIDE SEQUENCE [LARGE SCALE GENOMIC DNA]</scope>
    <source>
        <strain evidence="5">W106-1 / CGMCC3.15140</strain>
    </source>
</reference>
<dbReference type="Gene3D" id="4.10.240.10">
    <property type="entry name" value="Zn(2)-C6 fungal-type DNA-binding domain"/>
    <property type="match status" value="1"/>
</dbReference>
<keyword evidence="1" id="KW-0539">Nucleus</keyword>
<dbReference type="PROSITE" id="PS50048">
    <property type="entry name" value="ZN2_CY6_FUNGAL_2"/>
    <property type="match status" value="1"/>
</dbReference>
<dbReference type="OrthoDB" id="4356994at2759"/>
<dbReference type="HOGENOM" id="CLU_018449_0_0_1"/>
<dbReference type="InParanoid" id="W3WR32"/>
<dbReference type="GO" id="GO:0000981">
    <property type="term" value="F:DNA-binding transcription factor activity, RNA polymerase II-specific"/>
    <property type="evidence" value="ECO:0007669"/>
    <property type="project" value="InterPro"/>
</dbReference>
<sequence>MEPPAGSSGRRRRTEYGKRSKQGCRTCISKKVKCDECHPRCGRCIRLDLCCEWAGIESPLAVRRRGHGPIKDRDNWQPAIISPKPQTSVDQQQHSQDGRAMSVNLPDSHNTLVPVSGRTETPSSESLMPCELPNLLAAQGAGSEQTVRSSTYANRDDDLISGNSFVVERRSALSLRQNSLPQLPSSTCLHPSLQPPMFTFSRVPAMIESSDVQAVAFHRGVFAPLKSTRASAESAHSIFLDHAIQNDMALHFLLAVSHSELAIYRGECVRAPPESWLHFRHGSQLLSNHRNELARPNHVATLLSFLYMYIFWMRRGPFDKSMLRELSRSVLLHVKTYNLDNLCAASTRIGSDATSMPDNVVISRILTYLYDRDGFCYFFGCGGAFASYVSDNHEKRSRIWRLSQMGYPWSTDPGPAASSTTHGACFEDGRITEVYFQLIAIHHDINRYSQAREASGLEIKIRIHLEHLEKEQRSLFKMVDECERRASTPCLMALVTVSFYHALVIYLHRGRESPFSGRPVPNGIQLALGKLVSTAYYTVASGPVQLLERFQWALLIAGIETNDPVHRDWVRGNIADPSMKSTLETILDAQQTRPVSMREIRQLVSGVNVST</sequence>
<evidence type="ECO:0000256" key="1">
    <source>
        <dbReference type="ARBA" id="ARBA00023242"/>
    </source>
</evidence>
<dbReference type="CDD" id="cd00067">
    <property type="entry name" value="GAL4"/>
    <property type="match status" value="1"/>
</dbReference>
<evidence type="ECO:0000313" key="5">
    <source>
        <dbReference type="Proteomes" id="UP000030651"/>
    </source>
</evidence>
<name>W3WR32_PESFW</name>
<dbReference type="PANTHER" id="PTHR37534:SF46">
    <property type="entry name" value="ZN(II)2CYS6 TRANSCRIPTION FACTOR (EUROFUNG)"/>
    <property type="match status" value="1"/>
</dbReference>
<feature type="compositionally biased region" description="Polar residues" evidence="2">
    <location>
        <begin position="84"/>
        <end position="95"/>
    </location>
</feature>
<dbReference type="InterPro" id="IPR036864">
    <property type="entry name" value="Zn2-C6_fun-type_DNA-bd_sf"/>
</dbReference>
<evidence type="ECO:0000256" key="2">
    <source>
        <dbReference type="SAM" id="MobiDB-lite"/>
    </source>
</evidence>
<dbReference type="SMART" id="SM00066">
    <property type="entry name" value="GAL4"/>
    <property type="match status" value="1"/>
</dbReference>
<protein>
    <recommendedName>
        <fullName evidence="3">Zn(2)-C6 fungal-type domain-containing protein</fullName>
    </recommendedName>
</protein>
<accession>W3WR32</accession>
<organism evidence="4 5">
    <name type="scientific">Pestalotiopsis fici (strain W106-1 / CGMCC3.15140)</name>
    <dbReference type="NCBI Taxonomy" id="1229662"/>
    <lineage>
        <taxon>Eukaryota</taxon>
        <taxon>Fungi</taxon>
        <taxon>Dikarya</taxon>
        <taxon>Ascomycota</taxon>
        <taxon>Pezizomycotina</taxon>
        <taxon>Sordariomycetes</taxon>
        <taxon>Xylariomycetidae</taxon>
        <taxon>Amphisphaeriales</taxon>
        <taxon>Sporocadaceae</taxon>
        <taxon>Pestalotiopsis</taxon>
    </lineage>
</organism>
<dbReference type="Proteomes" id="UP000030651">
    <property type="component" value="Unassembled WGS sequence"/>
</dbReference>
<dbReference type="KEGG" id="pfy:PFICI_12561"/>
<dbReference type="eggNOG" id="ENOG502SHDD">
    <property type="taxonomic scope" value="Eukaryota"/>
</dbReference>
<proteinExistence type="predicted"/>
<dbReference type="InterPro" id="IPR001138">
    <property type="entry name" value="Zn2Cys6_DnaBD"/>
</dbReference>
<dbReference type="GeneID" id="19277574"/>
<feature type="region of interest" description="Disordered" evidence="2">
    <location>
        <begin position="65"/>
        <end position="112"/>
    </location>
</feature>
<evidence type="ECO:0000259" key="3">
    <source>
        <dbReference type="PROSITE" id="PS50048"/>
    </source>
</evidence>
<dbReference type="GO" id="GO:0008270">
    <property type="term" value="F:zinc ion binding"/>
    <property type="evidence" value="ECO:0007669"/>
    <property type="project" value="InterPro"/>
</dbReference>
<feature type="domain" description="Zn(2)-C6 fungal-type" evidence="3">
    <location>
        <begin position="23"/>
        <end position="53"/>
    </location>
</feature>
<dbReference type="PANTHER" id="PTHR37534">
    <property type="entry name" value="TRANSCRIPTIONAL ACTIVATOR PROTEIN UGA3"/>
    <property type="match status" value="1"/>
</dbReference>
<dbReference type="AlphaFoldDB" id="W3WR32"/>
<keyword evidence="5" id="KW-1185">Reference proteome</keyword>
<dbReference type="OMA" id="HLEWILA"/>
<dbReference type="EMBL" id="KI912118">
    <property type="protein sequence ID" value="ETS75617.1"/>
    <property type="molecule type" value="Genomic_DNA"/>
</dbReference>